<dbReference type="GO" id="GO:0009288">
    <property type="term" value="C:bacterial-type flagellum"/>
    <property type="evidence" value="ECO:0007669"/>
    <property type="project" value="InterPro"/>
</dbReference>
<keyword evidence="4" id="KW-0813">Transport</keyword>
<keyword evidence="7" id="KW-1005">Bacterial flagellum biogenesis</keyword>
<dbReference type="NCBIfam" id="TIGR02473">
    <property type="entry name" value="flagell_FliJ"/>
    <property type="match status" value="1"/>
</dbReference>
<evidence type="ECO:0000256" key="1">
    <source>
        <dbReference type="ARBA" id="ARBA00004413"/>
    </source>
</evidence>
<dbReference type="InterPro" id="IPR012823">
    <property type="entry name" value="Flagell_FliJ"/>
</dbReference>
<keyword evidence="12" id="KW-1185">Reference proteome</keyword>
<gene>
    <name evidence="11" type="ORF">DFQ15_13310</name>
</gene>
<dbReference type="Pfam" id="PF02050">
    <property type="entry name" value="FliJ"/>
    <property type="match status" value="1"/>
</dbReference>
<keyword evidence="11" id="KW-0969">Cilium</keyword>
<keyword evidence="6" id="KW-0145">Chemotaxis</keyword>
<dbReference type="PANTHER" id="PTHR38786:SF1">
    <property type="entry name" value="FLAGELLAR FLIJ PROTEIN"/>
    <property type="match status" value="1"/>
</dbReference>
<evidence type="ECO:0000256" key="6">
    <source>
        <dbReference type="ARBA" id="ARBA00022500"/>
    </source>
</evidence>
<evidence type="ECO:0000256" key="3">
    <source>
        <dbReference type="ARBA" id="ARBA00020392"/>
    </source>
</evidence>
<evidence type="ECO:0000256" key="5">
    <source>
        <dbReference type="ARBA" id="ARBA00022475"/>
    </source>
</evidence>
<dbReference type="OrthoDB" id="9156338at2"/>
<keyword evidence="10" id="KW-1006">Bacterial flagellum protein export</keyword>
<evidence type="ECO:0000256" key="10">
    <source>
        <dbReference type="ARBA" id="ARBA00023225"/>
    </source>
</evidence>
<protein>
    <recommendedName>
        <fullName evidence="3">Flagellar FliJ protein</fullName>
    </recommendedName>
</protein>
<keyword evidence="11" id="KW-0966">Cell projection</keyword>
<keyword evidence="8" id="KW-0653">Protein transport</keyword>
<evidence type="ECO:0000256" key="8">
    <source>
        <dbReference type="ARBA" id="ARBA00022927"/>
    </source>
</evidence>
<dbReference type="InterPro" id="IPR053716">
    <property type="entry name" value="Flag_assembly_chemotaxis_eff"/>
</dbReference>
<dbReference type="GO" id="GO:0071973">
    <property type="term" value="P:bacterial-type flagellum-dependent cell motility"/>
    <property type="evidence" value="ECO:0007669"/>
    <property type="project" value="InterPro"/>
</dbReference>
<reference evidence="11 12" key="1">
    <citation type="submission" date="2018-06" db="EMBL/GenBank/DDBJ databases">
        <title>Genomic Encyclopedia of Type Strains, Phase III (KMG-III): the genomes of soil and plant-associated and newly described type strains.</title>
        <authorList>
            <person name="Whitman W."/>
        </authorList>
    </citation>
    <scope>NUCLEOTIDE SEQUENCE [LARGE SCALE GENOMIC DNA]</scope>
    <source>
        <strain evidence="11 12">CECT 7646</strain>
    </source>
</reference>
<proteinExistence type="inferred from homology"/>
<dbReference type="PANTHER" id="PTHR38786">
    <property type="entry name" value="FLAGELLAR FLIJ PROTEIN"/>
    <property type="match status" value="1"/>
</dbReference>
<keyword evidence="11" id="KW-0282">Flagellum</keyword>
<sequence>MASPMHGGLQVAIDLATRQRDLAAAELSQARSAERGAQEQLDQLQIYASEAESRWTLQAQVQASPELMQHHYQFMARLYQTVEMQRGVMAQHARQMNACALRLRDTELRLGSLQKVVARKHLEAERLQARRDQKDVDEFAAVQMRRLAATPAFGGED</sequence>
<dbReference type="Proteomes" id="UP000247540">
    <property type="component" value="Unassembled WGS sequence"/>
</dbReference>
<dbReference type="Gene3D" id="1.10.287.1700">
    <property type="match status" value="1"/>
</dbReference>
<dbReference type="GO" id="GO:0015031">
    <property type="term" value="P:protein transport"/>
    <property type="evidence" value="ECO:0007669"/>
    <property type="project" value="UniProtKB-KW"/>
</dbReference>
<keyword evidence="9" id="KW-0472">Membrane</keyword>
<dbReference type="InterPro" id="IPR052570">
    <property type="entry name" value="FliJ"/>
</dbReference>
<dbReference type="GO" id="GO:0005886">
    <property type="term" value="C:plasma membrane"/>
    <property type="evidence" value="ECO:0007669"/>
    <property type="project" value="UniProtKB-SubCell"/>
</dbReference>
<organism evidence="11 12">
    <name type="scientific">Xylophilus ampelinus</name>
    <dbReference type="NCBI Taxonomy" id="54067"/>
    <lineage>
        <taxon>Bacteria</taxon>
        <taxon>Pseudomonadati</taxon>
        <taxon>Pseudomonadota</taxon>
        <taxon>Betaproteobacteria</taxon>
        <taxon>Burkholderiales</taxon>
        <taxon>Xylophilus</taxon>
    </lineage>
</organism>
<evidence type="ECO:0000313" key="12">
    <source>
        <dbReference type="Proteomes" id="UP000247540"/>
    </source>
</evidence>
<evidence type="ECO:0000313" key="11">
    <source>
        <dbReference type="EMBL" id="PYE73744.1"/>
    </source>
</evidence>
<dbReference type="AlphaFoldDB" id="A0A318SI85"/>
<dbReference type="GO" id="GO:0044781">
    <property type="term" value="P:bacterial-type flagellum organization"/>
    <property type="evidence" value="ECO:0007669"/>
    <property type="project" value="UniProtKB-KW"/>
</dbReference>
<evidence type="ECO:0000256" key="4">
    <source>
        <dbReference type="ARBA" id="ARBA00022448"/>
    </source>
</evidence>
<evidence type="ECO:0000256" key="7">
    <source>
        <dbReference type="ARBA" id="ARBA00022795"/>
    </source>
</evidence>
<comment type="subcellular location">
    <subcellularLocation>
        <location evidence="1">Cell membrane</location>
        <topology evidence="1">Peripheral membrane protein</topology>
        <orientation evidence="1">Cytoplasmic side</orientation>
    </subcellularLocation>
</comment>
<accession>A0A318SI85</accession>
<dbReference type="GO" id="GO:0006935">
    <property type="term" value="P:chemotaxis"/>
    <property type="evidence" value="ECO:0007669"/>
    <property type="project" value="UniProtKB-KW"/>
</dbReference>
<comment type="caution">
    <text evidence="11">The sequence shown here is derived from an EMBL/GenBank/DDBJ whole genome shotgun (WGS) entry which is preliminary data.</text>
</comment>
<comment type="similarity">
    <text evidence="2">Belongs to the FliJ family.</text>
</comment>
<evidence type="ECO:0000256" key="9">
    <source>
        <dbReference type="ARBA" id="ARBA00023136"/>
    </source>
</evidence>
<name>A0A318SI85_9BURK</name>
<keyword evidence="5" id="KW-1003">Cell membrane</keyword>
<evidence type="ECO:0000256" key="2">
    <source>
        <dbReference type="ARBA" id="ARBA00010004"/>
    </source>
</evidence>
<dbReference type="EMBL" id="QJTC01000033">
    <property type="protein sequence ID" value="PYE73744.1"/>
    <property type="molecule type" value="Genomic_DNA"/>
</dbReference>
<dbReference type="RefSeq" id="WP_158529086.1">
    <property type="nucleotide sequence ID" value="NZ_JAMOFZ010000032.1"/>
</dbReference>